<dbReference type="PANTHER" id="PTHR18895">
    <property type="entry name" value="HEMK METHYLTRANSFERASE"/>
    <property type="match status" value="1"/>
</dbReference>
<dbReference type="InterPro" id="IPR029063">
    <property type="entry name" value="SAM-dependent_MTases_sf"/>
</dbReference>
<dbReference type="Gene3D" id="1.10.8.10">
    <property type="entry name" value="DNA helicase RuvA subunit, C-terminal domain"/>
    <property type="match status" value="1"/>
</dbReference>
<keyword evidence="2" id="KW-0808">Transferase</keyword>
<dbReference type="InterPro" id="IPR002052">
    <property type="entry name" value="DNA_methylase_N6_adenine_CS"/>
</dbReference>
<dbReference type="GO" id="GO:0003676">
    <property type="term" value="F:nucleic acid binding"/>
    <property type="evidence" value="ECO:0007669"/>
    <property type="project" value="InterPro"/>
</dbReference>
<evidence type="ECO:0008006" key="8">
    <source>
        <dbReference type="Google" id="ProtNLM"/>
    </source>
</evidence>
<keyword evidence="1" id="KW-0489">Methyltransferase</keyword>
<protein>
    <recommendedName>
        <fullName evidence="8">Peptide chain release factor N(5)-glutamine methyltransferase</fullName>
    </recommendedName>
</protein>
<dbReference type="InterPro" id="IPR040758">
    <property type="entry name" value="PrmC_N"/>
</dbReference>
<evidence type="ECO:0000259" key="5">
    <source>
        <dbReference type="Pfam" id="PF17827"/>
    </source>
</evidence>
<dbReference type="AlphaFoldDB" id="A0AAV0UCK9"/>
<dbReference type="Gene3D" id="3.40.50.150">
    <property type="entry name" value="Vaccinia Virus protein VP39"/>
    <property type="match status" value="1"/>
</dbReference>
<comment type="caution">
    <text evidence="6">The sequence shown here is derived from an EMBL/GenBank/DDBJ whole genome shotgun (WGS) entry which is preliminary data.</text>
</comment>
<evidence type="ECO:0000256" key="2">
    <source>
        <dbReference type="ARBA" id="ARBA00022679"/>
    </source>
</evidence>
<dbReference type="EMBL" id="CANTFM010000976">
    <property type="protein sequence ID" value="CAI5732654.1"/>
    <property type="molecule type" value="Genomic_DNA"/>
</dbReference>
<accession>A0AAV0UCK9</accession>
<dbReference type="GO" id="GO:0036009">
    <property type="term" value="F:protein-glutamine N-methyltransferase activity"/>
    <property type="evidence" value="ECO:0007669"/>
    <property type="project" value="TreeGrafter"/>
</dbReference>
<dbReference type="InterPro" id="IPR004556">
    <property type="entry name" value="HemK-like"/>
</dbReference>
<dbReference type="Pfam" id="PF13847">
    <property type="entry name" value="Methyltransf_31"/>
    <property type="match status" value="1"/>
</dbReference>
<dbReference type="InterPro" id="IPR050320">
    <property type="entry name" value="N5-glutamine_MTase"/>
</dbReference>
<dbReference type="PANTHER" id="PTHR18895:SF74">
    <property type="entry name" value="MTRF1L RELEASE FACTOR GLUTAMINE METHYLTRANSFERASE"/>
    <property type="match status" value="1"/>
</dbReference>
<evidence type="ECO:0000256" key="3">
    <source>
        <dbReference type="ARBA" id="ARBA00022691"/>
    </source>
</evidence>
<dbReference type="PROSITE" id="PS00092">
    <property type="entry name" value="N6_MTASE"/>
    <property type="match status" value="1"/>
</dbReference>
<dbReference type="CDD" id="cd02440">
    <property type="entry name" value="AdoMet_MTases"/>
    <property type="match status" value="1"/>
</dbReference>
<evidence type="ECO:0000313" key="7">
    <source>
        <dbReference type="Proteomes" id="UP001162029"/>
    </source>
</evidence>
<proteinExistence type="predicted"/>
<dbReference type="Pfam" id="PF17827">
    <property type="entry name" value="PrmC_N"/>
    <property type="match status" value="1"/>
</dbReference>
<evidence type="ECO:0000259" key="4">
    <source>
        <dbReference type="Pfam" id="PF13847"/>
    </source>
</evidence>
<dbReference type="InterPro" id="IPR025714">
    <property type="entry name" value="Methyltranfer_dom"/>
</dbReference>
<gene>
    <name evidence="6" type="ORF">PDE001_LOCUS5168</name>
</gene>
<keyword evidence="7" id="KW-1185">Reference proteome</keyword>
<feature type="domain" description="Methyltransferase" evidence="4">
    <location>
        <begin position="144"/>
        <end position="225"/>
    </location>
</feature>
<organism evidence="6 7">
    <name type="scientific">Peronospora destructor</name>
    <dbReference type="NCBI Taxonomy" id="86335"/>
    <lineage>
        <taxon>Eukaryota</taxon>
        <taxon>Sar</taxon>
        <taxon>Stramenopiles</taxon>
        <taxon>Oomycota</taxon>
        <taxon>Peronosporomycetes</taxon>
        <taxon>Peronosporales</taxon>
        <taxon>Peronosporaceae</taxon>
        <taxon>Peronospora</taxon>
    </lineage>
</organism>
<evidence type="ECO:0000256" key="1">
    <source>
        <dbReference type="ARBA" id="ARBA00022603"/>
    </source>
</evidence>
<name>A0AAV0UCK9_9STRA</name>
<evidence type="ECO:0000313" key="6">
    <source>
        <dbReference type="EMBL" id="CAI5732654.1"/>
    </source>
</evidence>
<dbReference type="Proteomes" id="UP001162029">
    <property type="component" value="Unassembled WGS sequence"/>
</dbReference>
<dbReference type="SUPFAM" id="SSF53335">
    <property type="entry name" value="S-adenosyl-L-methionine-dependent methyltransferases"/>
    <property type="match status" value="1"/>
</dbReference>
<feature type="domain" description="Release factor glutamine methyltransferase N-terminal" evidence="5">
    <location>
        <begin position="48"/>
        <end position="105"/>
    </location>
</feature>
<dbReference type="GO" id="GO:0032259">
    <property type="term" value="P:methylation"/>
    <property type="evidence" value="ECO:0007669"/>
    <property type="project" value="UniProtKB-KW"/>
</dbReference>
<dbReference type="NCBIfam" id="TIGR00536">
    <property type="entry name" value="hemK_fam"/>
    <property type="match status" value="1"/>
</dbReference>
<keyword evidence="3" id="KW-0949">S-adenosyl-L-methionine</keyword>
<reference evidence="6" key="1">
    <citation type="submission" date="2022-12" db="EMBL/GenBank/DDBJ databases">
        <authorList>
            <person name="Webb A."/>
        </authorList>
    </citation>
    <scope>NUCLEOTIDE SEQUENCE</scope>
    <source>
        <strain evidence="6">Pd1</strain>
    </source>
</reference>
<sequence>MPRRLPLAAATLRRYVHSQQTLVRAVQEIRELLSRHSIVPASSSVSLSAHNDAKALVANALLPRLSFSNDVFLHAERKLTEQEAARLRVAVAQRVKGEPLAYVLGRKEFWSMDFRTTKDTLIPRSDTEVLIETLVEQFHPQTPLRILDIGTGTGCLLLSALSEFPRATGAGIDISPGALEVAKENAHFHKMDDRSDFFLRDLQTFPGLENDDKTMYQGFDVILCNPPYIPRRELHLVEPHVLEYEPHLALFPDGGPTCEDTGEDLDGLRMYHFLHESVDNLFINHAERVAESGEGMLRDHKTKNCLLMEIGSEDQARSVRKLFTHKVMTRNQGGTMKKESLLQFERFLYDASEKCRGVCFMTH</sequence>